<name>A0A0L0MJT1_9BURK</name>
<keyword evidence="1" id="KW-0175">Coiled coil</keyword>
<gene>
    <name evidence="2" type="ORF">BVER_01721</name>
</gene>
<protein>
    <submittedName>
        <fullName evidence="2">Phage protein</fullName>
    </submittedName>
</protein>
<keyword evidence="3" id="KW-1185">Reference proteome</keyword>
<proteinExistence type="predicted"/>
<dbReference type="PATRIC" id="fig|242163.4.peg.2525"/>
<evidence type="ECO:0000313" key="3">
    <source>
        <dbReference type="Proteomes" id="UP000036959"/>
    </source>
</evidence>
<evidence type="ECO:0000313" key="2">
    <source>
        <dbReference type="EMBL" id="KND62279.1"/>
    </source>
</evidence>
<organism evidence="2 3">
    <name type="scientific">Candidatus Burkholderia verschuerenii</name>
    <dbReference type="NCBI Taxonomy" id="242163"/>
    <lineage>
        <taxon>Bacteria</taxon>
        <taxon>Pseudomonadati</taxon>
        <taxon>Pseudomonadota</taxon>
        <taxon>Betaproteobacteria</taxon>
        <taxon>Burkholderiales</taxon>
        <taxon>Burkholderiaceae</taxon>
        <taxon>Burkholderia</taxon>
    </lineage>
</organism>
<dbReference type="EMBL" id="LFJJ01000002">
    <property type="protein sequence ID" value="KND62279.1"/>
    <property type="molecule type" value="Genomic_DNA"/>
</dbReference>
<evidence type="ECO:0000256" key="1">
    <source>
        <dbReference type="SAM" id="Coils"/>
    </source>
</evidence>
<reference evidence="3" key="1">
    <citation type="submission" date="2015-06" db="EMBL/GenBank/DDBJ databases">
        <title>Comparative genomics of Burkholderia leaf nodule symbionts.</title>
        <authorList>
            <person name="Carlier A."/>
            <person name="Eberl L."/>
            <person name="Pinto-Carbo M."/>
        </authorList>
    </citation>
    <scope>NUCLEOTIDE SEQUENCE [LARGE SCALE GENOMIC DNA]</scope>
    <source>
        <strain evidence="3">UZHbot4</strain>
    </source>
</reference>
<dbReference type="AlphaFoldDB" id="A0A0L0MJT1"/>
<feature type="coiled-coil region" evidence="1">
    <location>
        <begin position="77"/>
        <end position="104"/>
    </location>
</feature>
<dbReference type="Proteomes" id="UP000036959">
    <property type="component" value="Unassembled WGS sequence"/>
</dbReference>
<accession>A0A0L0MJT1</accession>
<comment type="caution">
    <text evidence="2">The sequence shown here is derived from an EMBL/GenBank/DDBJ whole genome shotgun (WGS) entry which is preliminary data.</text>
</comment>
<sequence length="214" mass="23787">MSRRSREKRVTLRGACEPVDNDGVERAFAELNGAQRRVGVDSDAIEPAECEQVVACLGDDTATLRDDEQYVKIAVNMEAASRLLDESNQRASALQHEIDRLNAIIHTPYNDDFIQGVAIEAEFQRQKHGDEDARKDPAQWYWVVGYLAGKALYSWLRGDMEKAKHHVITTAALCANWHRKLKGEGNYNVHHATAANEAHALIGDAAMLVHGGTQ</sequence>